<dbReference type="InterPro" id="IPR012833">
    <property type="entry name" value="NrdD"/>
</dbReference>
<dbReference type="PANTHER" id="PTHR21075">
    <property type="entry name" value="ANAEROBIC RIBONUCLEOSIDE-TRIPHOSPHATE REDUCTASE"/>
    <property type="match status" value="1"/>
</dbReference>
<sequence length="136" mass="15414">MLSVETELKKQPIVLGGKLLEETYDDYQKEMNLINKAFIEVLTEGDMNGRPFTFPIPTYNLTRDFDWETENARLLLEMTAKYGLAYFSNFINSDLNPSDIRSMCCRLRLNLRQLDRNITGGLFGSGDSTGSVGVVT</sequence>
<evidence type="ECO:0000313" key="1">
    <source>
        <dbReference type="EMBL" id="GAI54946.1"/>
    </source>
</evidence>
<dbReference type="GO" id="GO:0008998">
    <property type="term" value="F:ribonucleoside-triphosphate reductase (thioredoxin) activity"/>
    <property type="evidence" value="ECO:0007669"/>
    <property type="project" value="InterPro"/>
</dbReference>
<accession>X1QJF6</accession>
<dbReference type="Gene3D" id="3.20.70.20">
    <property type="match status" value="1"/>
</dbReference>
<protein>
    <submittedName>
        <fullName evidence="1">Uncharacterized protein</fullName>
    </submittedName>
</protein>
<dbReference type="PANTHER" id="PTHR21075:SF0">
    <property type="entry name" value="ANAEROBIC RIBONUCLEOSIDE-TRIPHOSPHATE REDUCTASE"/>
    <property type="match status" value="1"/>
</dbReference>
<dbReference type="GO" id="GO:0009265">
    <property type="term" value="P:2'-deoxyribonucleotide biosynthetic process"/>
    <property type="evidence" value="ECO:0007669"/>
    <property type="project" value="TreeGrafter"/>
</dbReference>
<dbReference type="GO" id="GO:0006260">
    <property type="term" value="P:DNA replication"/>
    <property type="evidence" value="ECO:0007669"/>
    <property type="project" value="InterPro"/>
</dbReference>
<dbReference type="AlphaFoldDB" id="X1QJF6"/>
<dbReference type="EMBL" id="BARV01040535">
    <property type="protein sequence ID" value="GAI54946.1"/>
    <property type="molecule type" value="Genomic_DNA"/>
</dbReference>
<feature type="non-terminal residue" evidence="1">
    <location>
        <position position="136"/>
    </location>
</feature>
<dbReference type="GO" id="GO:0004748">
    <property type="term" value="F:ribonucleoside-diphosphate reductase activity, thioredoxin disulfide as acceptor"/>
    <property type="evidence" value="ECO:0007669"/>
    <property type="project" value="TreeGrafter"/>
</dbReference>
<dbReference type="GO" id="GO:0031250">
    <property type="term" value="C:anaerobic ribonucleoside-triphosphate reductase complex"/>
    <property type="evidence" value="ECO:0007669"/>
    <property type="project" value="TreeGrafter"/>
</dbReference>
<comment type="caution">
    <text evidence="1">The sequence shown here is derived from an EMBL/GenBank/DDBJ whole genome shotgun (WGS) entry which is preliminary data.</text>
</comment>
<organism evidence="1">
    <name type="scientific">marine sediment metagenome</name>
    <dbReference type="NCBI Taxonomy" id="412755"/>
    <lineage>
        <taxon>unclassified sequences</taxon>
        <taxon>metagenomes</taxon>
        <taxon>ecological metagenomes</taxon>
    </lineage>
</organism>
<dbReference type="SUPFAM" id="SSF51998">
    <property type="entry name" value="PFL-like glycyl radical enzymes"/>
    <property type="match status" value="1"/>
</dbReference>
<dbReference type="Pfam" id="PF13597">
    <property type="entry name" value="NRDD"/>
    <property type="match status" value="1"/>
</dbReference>
<gene>
    <name evidence="1" type="ORF">S06H3_61725</name>
</gene>
<proteinExistence type="predicted"/>
<name>X1QJF6_9ZZZZ</name>
<reference evidence="1" key="1">
    <citation type="journal article" date="2014" name="Front. Microbiol.">
        <title>High frequency of phylogenetically diverse reductive dehalogenase-homologous genes in deep subseafloor sedimentary metagenomes.</title>
        <authorList>
            <person name="Kawai M."/>
            <person name="Futagami T."/>
            <person name="Toyoda A."/>
            <person name="Takaki Y."/>
            <person name="Nishi S."/>
            <person name="Hori S."/>
            <person name="Arai W."/>
            <person name="Tsubouchi T."/>
            <person name="Morono Y."/>
            <person name="Uchiyama I."/>
            <person name="Ito T."/>
            <person name="Fujiyama A."/>
            <person name="Inagaki F."/>
            <person name="Takami H."/>
        </authorList>
    </citation>
    <scope>NUCLEOTIDE SEQUENCE</scope>
    <source>
        <strain evidence="1">Expedition CK06-06</strain>
    </source>
</reference>